<evidence type="ECO:0000313" key="1">
    <source>
        <dbReference type="EMBL" id="KIM47148.1"/>
    </source>
</evidence>
<dbReference type="Proteomes" id="UP000053424">
    <property type="component" value="Unassembled WGS sequence"/>
</dbReference>
<reference evidence="1 2" key="1">
    <citation type="submission" date="2014-04" db="EMBL/GenBank/DDBJ databases">
        <authorList>
            <consortium name="DOE Joint Genome Institute"/>
            <person name="Kuo A."/>
            <person name="Gay G."/>
            <person name="Dore J."/>
            <person name="Kohler A."/>
            <person name="Nagy L.G."/>
            <person name="Floudas D."/>
            <person name="Copeland A."/>
            <person name="Barry K.W."/>
            <person name="Cichocki N."/>
            <person name="Veneault-Fourrey C."/>
            <person name="LaButti K."/>
            <person name="Lindquist E.A."/>
            <person name="Lipzen A."/>
            <person name="Lundell T."/>
            <person name="Morin E."/>
            <person name="Murat C."/>
            <person name="Sun H."/>
            <person name="Tunlid A."/>
            <person name="Henrissat B."/>
            <person name="Grigoriev I.V."/>
            <person name="Hibbett D.S."/>
            <person name="Martin F."/>
            <person name="Nordberg H.P."/>
            <person name="Cantor M.N."/>
            <person name="Hua S.X."/>
        </authorList>
    </citation>
    <scope>NUCLEOTIDE SEQUENCE [LARGE SCALE GENOMIC DNA]</scope>
    <source>
        <strain evidence="2">h7</strain>
    </source>
</reference>
<evidence type="ECO:0000313" key="2">
    <source>
        <dbReference type="Proteomes" id="UP000053424"/>
    </source>
</evidence>
<dbReference type="AlphaFoldDB" id="A0A0C2YBF9"/>
<gene>
    <name evidence="1" type="ORF">M413DRAFT_422909</name>
</gene>
<keyword evidence="2" id="KW-1185">Reference proteome</keyword>
<organism evidence="1 2">
    <name type="scientific">Hebeloma cylindrosporum</name>
    <dbReference type="NCBI Taxonomy" id="76867"/>
    <lineage>
        <taxon>Eukaryota</taxon>
        <taxon>Fungi</taxon>
        <taxon>Dikarya</taxon>
        <taxon>Basidiomycota</taxon>
        <taxon>Agaricomycotina</taxon>
        <taxon>Agaricomycetes</taxon>
        <taxon>Agaricomycetidae</taxon>
        <taxon>Agaricales</taxon>
        <taxon>Agaricineae</taxon>
        <taxon>Hymenogastraceae</taxon>
        <taxon>Hebeloma</taxon>
    </lineage>
</organism>
<name>A0A0C2YBF9_HEBCY</name>
<accession>A0A0C2YBF9</accession>
<dbReference type="HOGENOM" id="CLU_1787084_0_0_1"/>
<sequence>MVNDHHHRSQLATCNQTRREQLFTERRHILIRESTVARLAKPPEMKLSNSFQICLGFLLLPLKVSTLPDLQTLATDVIGLNILNCKYFMFKPDVKGCIKWQKPTIEEKHVNSLKPQFCAKISASRTSGICQISIDLWKELEPPAA</sequence>
<proteinExistence type="predicted"/>
<dbReference type="EMBL" id="KN831770">
    <property type="protein sequence ID" value="KIM47148.1"/>
    <property type="molecule type" value="Genomic_DNA"/>
</dbReference>
<reference evidence="2" key="2">
    <citation type="submission" date="2015-01" db="EMBL/GenBank/DDBJ databases">
        <title>Evolutionary Origins and Diversification of the Mycorrhizal Mutualists.</title>
        <authorList>
            <consortium name="DOE Joint Genome Institute"/>
            <consortium name="Mycorrhizal Genomics Consortium"/>
            <person name="Kohler A."/>
            <person name="Kuo A."/>
            <person name="Nagy L.G."/>
            <person name="Floudas D."/>
            <person name="Copeland A."/>
            <person name="Barry K.W."/>
            <person name="Cichocki N."/>
            <person name="Veneault-Fourrey C."/>
            <person name="LaButti K."/>
            <person name="Lindquist E.A."/>
            <person name="Lipzen A."/>
            <person name="Lundell T."/>
            <person name="Morin E."/>
            <person name="Murat C."/>
            <person name="Riley R."/>
            <person name="Ohm R."/>
            <person name="Sun H."/>
            <person name="Tunlid A."/>
            <person name="Henrissat B."/>
            <person name="Grigoriev I.V."/>
            <person name="Hibbett D.S."/>
            <person name="Martin F."/>
        </authorList>
    </citation>
    <scope>NUCLEOTIDE SEQUENCE [LARGE SCALE GENOMIC DNA]</scope>
    <source>
        <strain evidence="2">h7</strain>
    </source>
</reference>
<protein>
    <submittedName>
        <fullName evidence="1">Uncharacterized protein</fullName>
    </submittedName>
</protein>